<sequence>MMELNSIMNSADVEMQKVVVAELIRLSPNERDVLNQFDLAACDERIHELVNFIKCPTRDALISYVLYQLTFLYQPNRPPPFRYLICIFTYSSHSRGQTHTAGIQHLVQSLPILNLVKVFNLIPQTLTKVLKIRWSPVESCQIPLQ</sequence>
<evidence type="ECO:0000313" key="1">
    <source>
        <dbReference type="EMBL" id="MEQ2235204.1"/>
    </source>
</evidence>
<dbReference type="EMBL" id="JAHRIQ010046237">
    <property type="protein sequence ID" value="MEQ2235204.1"/>
    <property type="molecule type" value="Genomic_DNA"/>
</dbReference>
<gene>
    <name evidence="1" type="ORF">ILYODFUR_039226</name>
</gene>
<reference evidence="1 2" key="1">
    <citation type="submission" date="2021-06" db="EMBL/GenBank/DDBJ databases">
        <authorList>
            <person name="Palmer J.M."/>
        </authorList>
    </citation>
    <scope>NUCLEOTIDE SEQUENCE [LARGE SCALE GENOMIC DNA]</scope>
    <source>
        <strain evidence="2">if_2019</strain>
        <tissue evidence="1">Muscle</tissue>
    </source>
</reference>
<protein>
    <submittedName>
        <fullName evidence="1">Uncharacterized protein</fullName>
    </submittedName>
</protein>
<organism evidence="1 2">
    <name type="scientific">Ilyodon furcidens</name>
    <name type="common">goldbreast splitfin</name>
    <dbReference type="NCBI Taxonomy" id="33524"/>
    <lineage>
        <taxon>Eukaryota</taxon>
        <taxon>Metazoa</taxon>
        <taxon>Chordata</taxon>
        <taxon>Craniata</taxon>
        <taxon>Vertebrata</taxon>
        <taxon>Euteleostomi</taxon>
        <taxon>Actinopterygii</taxon>
        <taxon>Neopterygii</taxon>
        <taxon>Teleostei</taxon>
        <taxon>Neoteleostei</taxon>
        <taxon>Acanthomorphata</taxon>
        <taxon>Ovalentaria</taxon>
        <taxon>Atherinomorphae</taxon>
        <taxon>Cyprinodontiformes</taxon>
        <taxon>Goodeidae</taxon>
        <taxon>Ilyodon</taxon>
    </lineage>
</organism>
<proteinExistence type="predicted"/>
<name>A0ABV0TQJ4_9TELE</name>
<comment type="caution">
    <text evidence="1">The sequence shown here is derived from an EMBL/GenBank/DDBJ whole genome shotgun (WGS) entry which is preliminary data.</text>
</comment>
<accession>A0ABV0TQJ4</accession>
<dbReference type="Proteomes" id="UP001482620">
    <property type="component" value="Unassembled WGS sequence"/>
</dbReference>
<evidence type="ECO:0000313" key="2">
    <source>
        <dbReference type="Proteomes" id="UP001482620"/>
    </source>
</evidence>
<keyword evidence="2" id="KW-1185">Reference proteome</keyword>